<dbReference type="EMBL" id="JAYMYQ010000004">
    <property type="protein sequence ID" value="KAK7339483.1"/>
    <property type="molecule type" value="Genomic_DNA"/>
</dbReference>
<dbReference type="AlphaFoldDB" id="A0AAN9QQA3"/>
<comment type="caution">
    <text evidence="2">The sequence shown here is derived from an EMBL/GenBank/DDBJ whole genome shotgun (WGS) entry which is preliminary data.</text>
</comment>
<keyword evidence="3" id="KW-1185">Reference proteome</keyword>
<feature type="region of interest" description="Disordered" evidence="1">
    <location>
        <begin position="70"/>
        <end position="93"/>
    </location>
</feature>
<sequence>MSNIDHDVCNVAWGWAKVVRPLRALTWPLCRSDEPFLFHVYPDITVVDAERRGSDLCKDQSINPSIQTELSPAVTPSQPGNDNNPTHFGITKLHPRNLGTQRLSKLRPRHSLPGLLSFCLSSTRFPNKASSRNGSSTISGRIPSSKNNDPKMKPPPRPNSPLIDQALCHRSNRDPRCAVKLPDAKMITIARLGA</sequence>
<accession>A0AAN9QQA3</accession>
<feature type="compositionally biased region" description="Polar residues" evidence="1">
    <location>
        <begin position="70"/>
        <end position="86"/>
    </location>
</feature>
<protein>
    <submittedName>
        <fullName evidence="2">Uncharacterized protein</fullName>
    </submittedName>
</protein>
<feature type="compositionally biased region" description="Polar residues" evidence="1">
    <location>
        <begin position="127"/>
        <end position="139"/>
    </location>
</feature>
<dbReference type="Proteomes" id="UP001367508">
    <property type="component" value="Unassembled WGS sequence"/>
</dbReference>
<proteinExistence type="predicted"/>
<evidence type="ECO:0000256" key="1">
    <source>
        <dbReference type="SAM" id="MobiDB-lite"/>
    </source>
</evidence>
<evidence type="ECO:0000313" key="3">
    <source>
        <dbReference type="Proteomes" id="UP001367508"/>
    </source>
</evidence>
<gene>
    <name evidence="2" type="ORF">VNO77_20154</name>
</gene>
<organism evidence="2 3">
    <name type="scientific">Canavalia gladiata</name>
    <name type="common">Sword bean</name>
    <name type="synonym">Dolichos gladiatus</name>
    <dbReference type="NCBI Taxonomy" id="3824"/>
    <lineage>
        <taxon>Eukaryota</taxon>
        <taxon>Viridiplantae</taxon>
        <taxon>Streptophyta</taxon>
        <taxon>Embryophyta</taxon>
        <taxon>Tracheophyta</taxon>
        <taxon>Spermatophyta</taxon>
        <taxon>Magnoliopsida</taxon>
        <taxon>eudicotyledons</taxon>
        <taxon>Gunneridae</taxon>
        <taxon>Pentapetalae</taxon>
        <taxon>rosids</taxon>
        <taxon>fabids</taxon>
        <taxon>Fabales</taxon>
        <taxon>Fabaceae</taxon>
        <taxon>Papilionoideae</taxon>
        <taxon>50 kb inversion clade</taxon>
        <taxon>NPAAA clade</taxon>
        <taxon>indigoferoid/millettioid clade</taxon>
        <taxon>Phaseoleae</taxon>
        <taxon>Canavalia</taxon>
    </lineage>
</organism>
<name>A0AAN9QQA3_CANGL</name>
<feature type="region of interest" description="Disordered" evidence="1">
    <location>
        <begin position="127"/>
        <end position="164"/>
    </location>
</feature>
<evidence type="ECO:0000313" key="2">
    <source>
        <dbReference type="EMBL" id="KAK7339483.1"/>
    </source>
</evidence>
<reference evidence="2 3" key="1">
    <citation type="submission" date="2024-01" db="EMBL/GenBank/DDBJ databases">
        <title>The genomes of 5 underutilized Papilionoideae crops provide insights into root nodulation and disease resistanc.</title>
        <authorList>
            <person name="Jiang F."/>
        </authorList>
    </citation>
    <scope>NUCLEOTIDE SEQUENCE [LARGE SCALE GENOMIC DNA]</scope>
    <source>
        <strain evidence="2">LVBAO_FW01</strain>
        <tissue evidence="2">Leaves</tissue>
    </source>
</reference>